<keyword evidence="5 6" id="KW-0472">Membrane</keyword>
<accession>A0A6A1VUI8</accession>
<dbReference type="Proteomes" id="UP000516437">
    <property type="component" value="Chromosome 4"/>
</dbReference>
<dbReference type="SUPFAM" id="SSF103481">
    <property type="entry name" value="Multidrug resistance efflux transporter EmrE"/>
    <property type="match status" value="1"/>
</dbReference>
<feature type="transmembrane region" description="Helical" evidence="6">
    <location>
        <begin position="12"/>
        <end position="31"/>
    </location>
</feature>
<keyword evidence="4 6" id="KW-1133">Transmembrane helix</keyword>
<comment type="caution">
    <text evidence="8">The sequence shown here is derived from an EMBL/GenBank/DDBJ whole genome shotgun (WGS) entry which is preliminary data.</text>
</comment>
<evidence type="ECO:0000256" key="6">
    <source>
        <dbReference type="RuleBase" id="RU363077"/>
    </source>
</evidence>
<dbReference type="GO" id="GO:0022857">
    <property type="term" value="F:transmembrane transporter activity"/>
    <property type="evidence" value="ECO:0007669"/>
    <property type="project" value="InterPro"/>
</dbReference>
<feature type="transmembrane region" description="Helical" evidence="6">
    <location>
        <begin position="173"/>
        <end position="192"/>
    </location>
</feature>
<dbReference type="InterPro" id="IPR000620">
    <property type="entry name" value="EamA_dom"/>
</dbReference>
<dbReference type="OrthoDB" id="1728340at2759"/>
<organism evidence="8 9">
    <name type="scientific">Morella rubra</name>
    <name type="common">Chinese bayberry</name>
    <dbReference type="NCBI Taxonomy" id="262757"/>
    <lineage>
        <taxon>Eukaryota</taxon>
        <taxon>Viridiplantae</taxon>
        <taxon>Streptophyta</taxon>
        <taxon>Embryophyta</taxon>
        <taxon>Tracheophyta</taxon>
        <taxon>Spermatophyta</taxon>
        <taxon>Magnoliopsida</taxon>
        <taxon>eudicotyledons</taxon>
        <taxon>Gunneridae</taxon>
        <taxon>Pentapetalae</taxon>
        <taxon>rosids</taxon>
        <taxon>fabids</taxon>
        <taxon>Fagales</taxon>
        <taxon>Myricaceae</taxon>
        <taxon>Morella</taxon>
    </lineage>
</organism>
<name>A0A6A1VUI8_9ROSI</name>
<dbReference type="AlphaFoldDB" id="A0A6A1VUI8"/>
<reference evidence="8 9" key="1">
    <citation type="journal article" date="2019" name="Plant Biotechnol. J.">
        <title>The red bayberry genome and genetic basis of sex determination.</title>
        <authorList>
            <person name="Jia H.M."/>
            <person name="Jia H.J."/>
            <person name="Cai Q.L."/>
            <person name="Wang Y."/>
            <person name="Zhao H.B."/>
            <person name="Yang W.F."/>
            <person name="Wang G.Y."/>
            <person name="Li Y.H."/>
            <person name="Zhan D.L."/>
            <person name="Shen Y.T."/>
            <person name="Niu Q.F."/>
            <person name="Chang L."/>
            <person name="Qiu J."/>
            <person name="Zhao L."/>
            <person name="Xie H.B."/>
            <person name="Fu W.Y."/>
            <person name="Jin J."/>
            <person name="Li X.W."/>
            <person name="Jiao Y."/>
            <person name="Zhou C.C."/>
            <person name="Tu T."/>
            <person name="Chai C.Y."/>
            <person name="Gao J.L."/>
            <person name="Fan L.J."/>
            <person name="van de Weg E."/>
            <person name="Wang J.Y."/>
            <person name="Gao Z.S."/>
        </authorList>
    </citation>
    <scope>NUCLEOTIDE SEQUENCE [LARGE SCALE GENOMIC DNA]</scope>
    <source>
        <tissue evidence="8">Leaves</tissue>
    </source>
</reference>
<evidence type="ECO:0000256" key="4">
    <source>
        <dbReference type="ARBA" id="ARBA00022989"/>
    </source>
</evidence>
<dbReference type="Pfam" id="PF00892">
    <property type="entry name" value="EamA"/>
    <property type="match status" value="1"/>
</dbReference>
<evidence type="ECO:0000256" key="2">
    <source>
        <dbReference type="ARBA" id="ARBA00007635"/>
    </source>
</evidence>
<keyword evidence="9" id="KW-1185">Reference proteome</keyword>
<evidence type="ECO:0000313" key="9">
    <source>
        <dbReference type="Proteomes" id="UP000516437"/>
    </source>
</evidence>
<evidence type="ECO:0000259" key="7">
    <source>
        <dbReference type="Pfam" id="PF00892"/>
    </source>
</evidence>
<gene>
    <name evidence="8" type="ORF">CJ030_MR4G007966</name>
</gene>
<dbReference type="InterPro" id="IPR037185">
    <property type="entry name" value="EmrE-like"/>
</dbReference>
<evidence type="ECO:0000256" key="3">
    <source>
        <dbReference type="ARBA" id="ARBA00022692"/>
    </source>
</evidence>
<evidence type="ECO:0000256" key="1">
    <source>
        <dbReference type="ARBA" id="ARBA00004141"/>
    </source>
</evidence>
<proteinExistence type="inferred from homology"/>
<dbReference type="PANTHER" id="PTHR31218">
    <property type="entry name" value="WAT1-RELATED PROTEIN"/>
    <property type="match status" value="1"/>
</dbReference>
<feature type="domain" description="EamA" evidence="7">
    <location>
        <begin position="53"/>
        <end position="190"/>
    </location>
</feature>
<keyword evidence="3 6" id="KW-0812">Transmembrane</keyword>
<sequence length="217" mass="23976">METIGCSSFYGTLKIVGIVISIGGTMLLIFLSPMGSSTEMSYHRVGNKNWIQGPVLLFLSAVVWSLWLILQPELLKQYPSKLRLATLQSLLGSMQATVVAAALQRNIHSWRIGWNIQLASLAYAGVLVTGLSYGLQILCIEKKGPFYAAMFYPVQLLLTAIISAFIWTERLHYGSICGGIMIVGGLYCVLWGRSKESNQQTSRREPPGEDSLDVETR</sequence>
<dbReference type="EMBL" id="RXIC02000022">
    <property type="protein sequence ID" value="KAB1215587.1"/>
    <property type="molecule type" value="Genomic_DNA"/>
</dbReference>
<comment type="similarity">
    <text evidence="2 6">Belongs to the drug/metabolite transporter (DMT) superfamily. Plant drug/metabolite exporter (P-DME) (TC 2.A.7.4) family.</text>
</comment>
<dbReference type="GO" id="GO:0016020">
    <property type="term" value="C:membrane"/>
    <property type="evidence" value="ECO:0007669"/>
    <property type="project" value="UniProtKB-SubCell"/>
</dbReference>
<feature type="transmembrane region" description="Helical" evidence="6">
    <location>
        <begin position="114"/>
        <end position="134"/>
    </location>
</feature>
<dbReference type="InterPro" id="IPR030184">
    <property type="entry name" value="WAT1-related"/>
</dbReference>
<comment type="subcellular location">
    <subcellularLocation>
        <location evidence="1 6">Membrane</location>
        <topology evidence="1 6">Multi-pass membrane protein</topology>
    </subcellularLocation>
</comment>
<evidence type="ECO:0000256" key="5">
    <source>
        <dbReference type="ARBA" id="ARBA00023136"/>
    </source>
</evidence>
<protein>
    <recommendedName>
        <fullName evidence="6">WAT1-related protein</fullName>
    </recommendedName>
</protein>
<evidence type="ECO:0000313" key="8">
    <source>
        <dbReference type="EMBL" id="KAB1215587.1"/>
    </source>
</evidence>
<feature type="transmembrane region" description="Helical" evidence="6">
    <location>
        <begin position="51"/>
        <end position="70"/>
    </location>
</feature>
<feature type="transmembrane region" description="Helical" evidence="6">
    <location>
        <begin position="146"/>
        <end position="167"/>
    </location>
</feature>